<reference evidence="1 2" key="1">
    <citation type="submission" date="2016-04" db="EMBL/GenBank/DDBJ databases">
        <title>Complete genome sequence of Bacillus oceanisediminis strain 2691.</title>
        <authorList>
            <person name="Jeong H."/>
            <person name="Kim H.J."/>
            <person name="Lee D.-W."/>
        </authorList>
    </citation>
    <scope>NUCLEOTIDE SEQUENCE [LARGE SCALE GENOMIC DNA]</scope>
    <source>
        <strain evidence="1 2">2691</strain>
    </source>
</reference>
<evidence type="ECO:0000313" key="1">
    <source>
        <dbReference type="EMBL" id="AND40378.1"/>
    </source>
</evidence>
<evidence type="ECO:0000313" key="2">
    <source>
        <dbReference type="Proteomes" id="UP000077856"/>
    </source>
</evidence>
<dbReference type="RefSeq" id="WP_019383419.1">
    <property type="nucleotide sequence ID" value="NZ_CP015506.1"/>
</dbReference>
<organism evidence="1 2">
    <name type="scientific">Cytobacillus oceanisediminis 2691</name>
    <dbReference type="NCBI Taxonomy" id="1196031"/>
    <lineage>
        <taxon>Bacteria</taxon>
        <taxon>Bacillati</taxon>
        <taxon>Bacillota</taxon>
        <taxon>Bacilli</taxon>
        <taxon>Bacillales</taxon>
        <taxon>Bacillaceae</taxon>
        <taxon>Cytobacillus</taxon>
    </lineage>
</organism>
<dbReference type="AlphaFoldDB" id="A0A160MD61"/>
<dbReference type="KEGG" id="bon:A361_14865"/>
<dbReference type="InterPro" id="IPR021617">
    <property type="entry name" value="DUF3231"/>
</dbReference>
<evidence type="ECO:0008006" key="3">
    <source>
        <dbReference type="Google" id="ProtNLM"/>
    </source>
</evidence>
<gene>
    <name evidence="1" type="ORF">A361_14865</name>
</gene>
<accession>A0A160MD61</accession>
<dbReference type="Proteomes" id="UP000077856">
    <property type="component" value="Chromosome"/>
</dbReference>
<protein>
    <recommendedName>
        <fullName evidence="3">DUF3231 family protein</fullName>
    </recommendedName>
</protein>
<dbReference type="InterPro" id="IPR012347">
    <property type="entry name" value="Ferritin-like"/>
</dbReference>
<dbReference type="EMBL" id="CP015506">
    <property type="protein sequence ID" value="AND40378.1"/>
    <property type="molecule type" value="Genomic_DNA"/>
</dbReference>
<name>A0A160MD61_9BACI</name>
<dbReference type="STRING" id="1196031.A361_14865"/>
<sequence>MGIFGKKLDGSLNSAELSALWHQYMGDSMAICVYKYFINVVTDKKIKSILEDSLLRSENHTSQITAYLRNSNFQHPIGFTENDVNLEAPRLFSDQCLLFYSKLMTAHGLTAYSLALTNIDRKDLQDYFLECIVSAKELYQRITGLSKTYPNFTTVPAVPPSKKIEFTDTTGMLSNLAGEKRPLNISEISSVFYNSMKTGLVRTLSLAFAQVAEYDDVRKFMAKNAELAGKDADSLDTILRQDYLPVPFKWDAEITESTVSPFSDKLMMFHAAFLVNTALSYYGAGAGSSLRSDLNVTYQKVSLHAAQAGALCYKILVKHRWLEQQPQSVNRNA</sequence>
<dbReference type="Gene3D" id="1.20.1260.10">
    <property type="match status" value="2"/>
</dbReference>
<dbReference type="Pfam" id="PF11553">
    <property type="entry name" value="DUF3231"/>
    <property type="match status" value="2"/>
</dbReference>
<dbReference type="eggNOG" id="ENOG502Z85B">
    <property type="taxonomic scope" value="Bacteria"/>
</dbReference>
<proteinExistence type="predicted"/>